<dbReference type="InterPro" id="IPR001173">
    <property type="entry name" value="Glyco_trans_2-like"/>
</dbReference>
<feature type="domain" description="Glycosyltransferase 2-like" evidence="1">
    <location>
        <begin position="10"/>
        <end position="181"/>
    </location>
</feature>
<dbReference type="PANTHER" id="PTHR22916:SF3">
    <property type="entry name" value="UDP-GLCNAC:BETAGAL BETA-1,3-N-ACETYLGLUCOSAMINYLTRANSFERASE-LIKE PROTEIN 1"/>
    <property type="match status" value="1"/>
</dbReference>
<name>A0A3B7QZY2_9BACT</name>
<accession>A0A3B7QZY2</accession>
<keyword evidence="3" id="KW-1185">Reference proteome</keyword>
<keyword evidence="2" id="KW-0808">Transferase</keyword>
<protein>
    <submittedName>
        <fullName evidence="2">Glycosyltransferase</fullName>
    </submittedName>
</protein>
<dbReference type="InterPro" id="IPR029044">
    <property type="entry name" value="Nucleotide-diphossugar_trans"/>
</dbReference>
<proteinExistence type="predicted"/>
<reference evidence="2 3" key="1">
    <citation type="submission" date="2018-09" db="EMBL/GenBank/DDBJ databases">
        <title>Hymenobacter medium sp. nov., isolated from R2A medium.</title>
        <authorList>
            <person name="Yingchao G."/>
        </authorList>
    </citation>
    <scope>NUCLEOTIDE SEQUENCE [LARGE SCALE GENOMIC DNA]</scope>
    <source>
        <strain evidence="3">sh-6</strain>
    </source>
</reference>
<evidence type="ECO:0000259" key="1">
    <source>
        <dbReference type="Pfam" id="PF00535"/>
    </source>
</evidence>
<dbReference type="Gene3D" id="3.90.550.10">
    <property type="entry name" value="Spore Coat Polysaccharide Biosynthesis Protein SpsA, Chain A"/>
    <property type="match status" value="1"/>
</dbReference>
<dbReference type="OrthoDB" id="396512at2"/>
<evidence type="ECO:0000313" key="3">
    <source>
        <dbReference type="Proteomes" id="UP000262802"/>
    </source>
</evidence>
<organism evidence="2 3">
    <name type="scientific">Hymenobacter oligotrophus</name>
    <dbReference type="NCBI Taxonomy" id="2319843"/>
    <lineage>
        <taxon>Bacteria</taxon>
        <taxon>Pseudomonadati</taxon>
        <taxon>Bacteroidota</taxon>
        <taxon>Cytophagia</taxon>
        <taxon>Cytophagales</taxon>
        <taxon>Hymenobacteraceae</taxon>
        <taxon>Hymenobacter</taxon>
    </lineage>
</organism>
<dbReference type="AlphaFoldDB" id="A0A3B7QZY2"/>
<dbReference type="GO" id="GO:0016758">
    <property type="term" value="F:hexosyltransferase activity"/>
    <property type="evidence" value="ECO:0007669"/>
    <property type="project" value="UniProtKB-ARBA"/>
</dbReference>
<gene>
    <name evidence="2" type="ORF">D3Y59_09110</name>
</gene>
<dbReference type="PANTHER" id="PTHR22916">
    <property type="entry name" value="GLYCOSYLTRANSFERASE"/>
    <property type="match status" value="1"/>
</dbReference>
<dbReference type="Proteomes" id="UP000262802">
    <property type="component" value="Chromosome"/>
</dbReference>
<dbReference type="EMBL" id="CP032317">
    <property type="protein sequence ID" value="AYA37195.1"/>
    <property type="molecule type" value="Genomic_DNA"/>
</dbReference>
<evidence type="ECO:0000313" key="2">
    <source>
        <dbReference type="EMBL" id="AYA37195.1"/>
    </source>
</evidence>
<dbReference type="KEGG" id="hyh:D3Y59_09110"/>
<dbReference type="Pfam" id="PF00535">
    <property type="entry name" value="Glycos_transf_2"/>
    <property type="match status" value="1"/>
</dbReference>
<dbReference type="SUPFAM" id="SSF53448">
    <property type="entry name" value="Nucleotide-diphospho-sugar transferases"/>
    <property type="match status" value="1"/>
</dbReference>
<sequence length="311" mass="36069">MINSDTPLVSVCMSSYNNARFVVEALESIKAQTYNNIELIVVDDCSKDNSVEIIDAWLLNNSIKFKFIKHNVNEGVCRVANDMLLNSRGKYMSIIASDDVFMPRKIEEQVAEFENLSDEYALLYGDVYIIDEDSQLKSDTLMNSRDPDFVKTYGDVFISLLNKNFIPGISTMVRTEALKKLGGFDENLFYEDWDMWLRLSRNYKVFFSNYIPSKYRIVSTSMWNTRSHKFYESTILLLKKHLGFSPEGDAIIYRHIREQAELLYRKGAKSATKYLKEAWKYYKVPSLGLLYCMSAVGLPYSVFDRLRRARG</sequence>